<dbReference type="InterPro" id="IPR029069">
    <property type="entry name" value="HotDog_dom_sf"/>
</dbReference>
<dbReference type="Gene3D" id="3.10.129.10">
    <property type="entry name" value="Hotdog Thioesterase"/>
    <property type="match status" value="1"/>
</dbReference>
<accession>A0A9W8CUE9</accession>
<protein>
    <recommendedName>
        <fullName evidence="3">Thioesterase domain-containing protein</fullName>
    </recommendedName>
</protein>
<sequence length="167" mass="17156">MDATVVAAAAVGPAAADEEFRQLVVAEAQRKASTYYYTAGLECKVVSASCSERSMTVELTVDAGMISSAQVLDEGLVGTIADYWTSTLITATSGGKHALTTSLSVQALRPVAEGATVHVVCTATESSAGSAPHATARFVLASDPTLVVALAAHTKFFKALPQKQPAP</sequence>
<gene>
    <name evidence="1" type="ORF">LPJ61_005460</name>
</gene>
<evidence type="ECO:0000313" key="1">
    <source>
        <dbReference type="EMBL" id="KAJ1726045.1"/>
    </source>
</evidence>
<comment type="caution">
    <text evidence="1">The sequence shown here is derived from an EMBL/GenBank/DDBJ whole genome shotgun (WGS) entry which is preliminary data.</text>
</comment>
<keyword evidence="2" id="KW-1185">Reference proteome</keyword>
<dbReference type="SUPFAM" id="SSF54637">
    <property type="entry name" value="Thioesterase/thiol ester dehydrase-isomerase"/>
    <property type="match status" value="1"/>
</dbReference>
<dbReference type="EMBL" id="JANBOI010001816">
    <property type="protein sequence ID" value="KAJ1726045.1"/>
    <property type="molecule type" value="Genomic_DNA"/>
</dbReference>
<dbReference type="OrthoDB" id="5570055at2759"/>
<dbReference type="AlphaFoldDB" id="A0A9W8CUE9"/>
<name>A0A9W8CUE9_9FUNG</name>
<reference evidence="1" key="1">
    <citation type="submission" date="2022-07" db="EMBL/GenBank/DDBJ databases">
        <title>Phylogenomic reconstructions and comparative analyses of Kickxellomycotina fungi.</title>
        <authorList>
            <person name="Reynolds N.K."/>
            <person name="Stajich J.E."/>
            <person name="Barry K."/>
            <person name="Grigoriev I.V."/>
            <person name="Crous P."/>
            <person name="Smith M.E."/>
        </authorList>
    </citation>
    <scope>NUCLEOTIDE SEQUENCE</scope>
    <source>
        <strain evidence="1">BCRC 34381</strain>
    </source>
</reference>
<evidence type="ECO:0000313" key="2">
    <source>
        <dbReference type="Proteomes" id="UP001143981"/>
    </source>
</evidence>
<evidence type="ECO:0008006" key="3">
    <source>
        <dbReference type="Google" id="ProtNLM"/>
    </source>
</evidence>
<dbReference type="Proteomes" id="UP001143981">
    <property type="component" value="Unassembled WGS sequence"/>
</dbReference>
<proteinExistence type="predicted"/>
<organism evidence="1 2">
    <name type="scientific">Coemansia biformis</name>
    <dbReference type="NCBI Taxonomy" id="1286918"/>
    <lineage>
        <taxon>Eukaryota</taxon>
        <taxon>Fungi</taxon>
        <taxon>Fungi incertae sedis</taxon>
        <taxon>Zoopagomycota</taxon>
        <taxon>Kickxellomycotina</taxon>
        <taxon>Kickxellomycetes</taxon>
        <taxon>Kickxellales</taxon>
        <taxon>Kickxellaceae</taxon>
        <taxon>Coemansia</taxon>
    </lineage>
</organism>